<dbReference type="AlphaFoldDB" id="A0A8X6MLP1"/>
<organism evidence="1 3">
    <name type="scientific">Trichonephila inaurata madagascariensis</name>
    <dbReference type="NCBI Taxonomy" id="2747483"/>
    <lineage>
        <taxon>Eukaryota</taxon>
        <taxon>Metazoa</taxon>
        <taxon>Ecdysozoa</taxon>
        <taxon>Arthropoda</taxon>
        <taxon>Chelicerata</taxon>
        <taxon>Arachnida</taxon>
        <taxon>Araneae</taxon>
        <taxon>Araneomorphae</taxon>
        <taxon>Entelegynae</taxon>
        <taxon>Araneoidea</taxon>
        <taxon>Nephilidae</taxon>
        <taxon>Trichonephila</taxon>
        <taxon>Trichonephila inaurata</taxon>
    </lineage>
</organism>
<gene>
    <name evidence="2" type="ORF">TNIN_188751</name>
    <name evidence="1" type="ORF">TNIN_24981</name>
</gene>
<comment type="caution">
    <text evidence="1">The sequence shown here is derived from an EMBL/GenBank/DDBJ whole genome shotgun (WGS) entry which is preliminary data.</text>
</comment>
<name>A0A8X6MLP1_9ARAC</name>
<reference evidence="1" key="1">
    <citation type="submission" date="2020-08" db="EMBL/GenBank/DDBJ databases">
        <title>Multicomponent nature underlies the extraordinary mechanical properties of spider dragline silk.</title>
        <authorList>
            <person name="Kono N."/>
            <person name="Nakamura H."/>
            <person name="Mori M."/>
            <person name="Yoshida Y."/>
            <person name="Ohtoshi R."/>
            <person name="Malay A.D."/>
            <person name="Moran D.A.P."/>
            <person name="Tomita M."/>
            <person name="Numata K."/>
            <person name="Arakawa K."/>
        </authorList>
    </citation>
    <scope>NUCLEOTIDE SEQUENCE</scope>
</reference>
<evidence type="ECO:0000313" key="3">
    <source>
        <dbReference type="Proteomes" id="UP000886998"/>
    </source>
</evidence>
<dbReference type="EMBL" id="BMAV01023494">
    <property type="protein sequence ID" value="GFY79271.1"/>
    <property type="molecule type" value="Genomic_DNA"/>
</dbReference>
<evidence type="ECO:0000313" key="2">
    <source>
        <dbReference type="EMBL" id="GFY79271.1"/>
    </source>
</evidence>
<keyword evidence="3" id="KW-1185">Reference proteome</keyword>
<accession>A0A8X6MLP1</accession>
<dbReference type="Proteomes" id="UP000886998">
    <property type="component" value="Unassembled WGS sequence"/>
</dbReference>
<evidence type="ECO:0000313" key="1">
    <source>
        <dbReference type="EMBL" id="GFS64899.1"/>
    </source>
</evidence>
<dbReference type="EMBL" id="BMAV01028080">
    <property type="protein sequence ID" value="GFS64899.1"/>
    <property type="molecule type" value="Genomic_DNA"/>
</dbReference>
<protein>
    <submittedName>
        <fullName evidence="1">Uncharacterized protein</fullName>
    </submittedName>
</protein>
<sequence length="121" mass="13789">MSEDEFPNFWDASNASYDVQFMCRLLTLDFINKNGQKLRICPGDREHPQPHIHVFPDRESELVVPCQKSKCSSAQQPGSDLLTNGLCDNFTLLPCYPLEVWGFPSLYPESESPEPNYFGCL</sequence>
<proteinExistence type="predicted"/>